<sequence>MSRKPKPNRKTKNGGFLWGLSLGLACAFGVLVAQDQGWWGTPASSEVPLVTTEAAMTAPAVFLTDDLPKGVSIFVDGKKIEAETTETGLRIPIPGSNSKVDFRNDHGSLWSTRHHIETASSDTLRPKWGGEIVIEVDAQAQRGEVWLDGKPVGQAPGSIDEVPPGWHMLSLRQGDRVLFQDACEVKNAKVTVVRVPPPPPSGKGQLSIRARLLAREGFEDSPGDLVFIDGVNQGQTPLLTNVEAGFHSIRIVRDGFPDFVDVLYVPAGQTKFVDADFGREEKLSVKVDAPAKVSGKQNVAFTVEVSTQGSLNYGEVLLLPEGQAEPISLPLVASQTAPGLWVAVLPAQSVAGQKKLRGYALCRDDQDREGASEIFELNL</sequence>
<organism evidence="2 3">
    <name type="scientific">Eiseniibacteriota bacterium</name>
    <dbReference type="NCBI Taxonomy" id="2212470"/>
    <lineage>
        <taxon>Bacteria</taxon>
        <taxon>Candidatus Eiseniibacteriota</taxon>
    </lineage>
</organism>
<evidence type="ECO:0000313" key="2">
    <source>
        <dbReference type="EMBL" id="NNF07022.1"/>
    </source>
</evidence>
<reference evidence="2 3" key="1">
    <citation type="submission" date="2020-03" db="EMBL/GenBank/DDBJ databases">
        <title>Metabolic flexibility allows generalist bacteria to become dominant in a frequently disturbed ecosystem.</title>
        <authorList>
            <person name="Chen Y.-J."/>
            <person name="Leung P.M."/>
            <person name="Bay S.K."/>
            <person name="Hugenholtz P."/>
            <person name="Kessler A.J."/>
            <person name="Shelley G."/>
            <person name="Waite D.W."/>
            <person name="Cook P.L."/>
            <person name="Greening C."/>
        </authorList>
    </citation>
    <scope>NUCLEOTIDE SEQUENCE [LARGE SCALE GENOMIC DNA]</scope>
    <source>
        <strain evidence="2">SS_bin_28</strain>
    </source>
</reference>
<dbReference type="AlphaFoldDB" id="A0A7Y2EA08"/>
<dbReference type="InterPro" id="IPR013229">
    <property type="entry name" value="PEGA"/>
</dbReference>
<gene>
    <name evidence="2" type="ORF">HKN21_09700</name>
</gene>
<protein>
    <submittedName>
        <fullName evidence="2">PEGA domain-containing protein</fullName>
    </submittedName>
</protein>
<dbReference type="PROSITE" id="PS51257">
    <property type="entry name" value="PROKAR_LIPOPROTEIN"/>
    <property type="match status" value="1"/>
</dbReference>
<name>A0A7Y2EA08_UNCEI</name>
<feature type="domain" description="PEGA" evidence="1">
    <location>
        <begin position="222"/>
        <end position="276"/>
    </location>
</feature>
<dbReference type="EMBL" id="JABDJR010000385">
    <property type="protein sequence ID" value="NNF07022.1"/>
    <property type="molecule type" value="Genomic_DNA"/>
</dbReference>
<evidence type="ECO:0000313" key="3">
    <source>
        <dbReference type="Proteomes" id="UP000547674"/>
    </source>
</evidence>
<comment type="caution">
    <text evidence="2">The sequence shown here is derived from an EMBL/GenBank/DDBJ whole genome shotgun (WGS) entry which is preliminary data.</text>
</comment>
<dbReference type="Proteomes" id="UP000547674">
    <property type="component" value="Unassembled WGS sequence"/>
</dbReference>
<proteinExistence type="predicted"/>
<accession>A0A7Y2EA08</accession>
<dbReference type="Pfam" id="PF08308">
    <property type="entry name" value="PEGA"/>
    <property type="match status" value="1"/>
</dbReference>
<evidence type="ECO:0000259" key="1">
    <source>
        <dbReference type="Pfam" id="PF08308"/>
    </source>
</evidence>